<evidence type="ECO:0000313" key="4">
    <source>
        <dbReference type="Proteomes" id="UP000631312"/>
    </source>
</evidence>
<dbReference type="AlphaFoldDB" id="A0A7W7HH38"/>
<dbReference type="SUPFAM" id="SSF50447">
    <property type="entry name" value="Translation proteins"/>
    <property type="match status" value="1"/>
</dbReference>
<reference evidence="1 4" key="2">
    <citation type="submission" date="2021-01" db="EMBL/GenBank/DDBJ databases">
        <title>Whole genome shotgun sequence of Actinoplanes lobatus NBRC 12513.</title>
        <authorList>
            <person name="Komaki H."/>
            <person name="Tamura T."/>
        </authorList>
    </citation>
    <scope>NUCLEOTIDE SEQUENCE [LARGE SCALE GENOMIC DNA]</scope>
    <source>
        <strain evidence="1 4">NBRC 12513</strain>
    </source>
</reference>
<dbReference type="Gene3D" id="2.40.30.10">
    <property type="entry name" value="Translation factors"/>
    <property type="match status" value="1"/>
</dbReference>
<comment type="caution">
    <text evidence="2">The sequence shown here is derived from an EMBL/GenBank/DDBJ whole genome shotgun (WGS) entry which is preliminary data.</text>
</comment>
<protein>
    <submittedName>
        <fullName evidence="2">Uncharacterized protein</fullName>
    </submittedName>
</protein>
<evidence type="ECO:0000313" key="1">
    <source>
        <dbReference type="EMBL" id="GIE45277.1"/>
    </source>
</evidence>
<dbReference type="Proteomes" id="UP000590511">
    <property type="component" value="Unassembled WGS sequence"/>
</dbReference>
<organism evidence="2 3">
    <name type="scientific">Actinoplanes lobatus</name>
    <dbReference type="NCBI Taxonomy" id="113568"/>
    <lineage>
        <taxon>Bacteria</taxon>
        <taxon>Bacillati</taxon>
        <taxon>Actinomycetota</taxon>
        <taxon>Actinomycetes</taxon>
        <taxon>Micromonosporales</taxon>
        <taxon>Micromonosporaceae</taxon>
        <taxon>Actinoplanes</taxon>
    </lineage>
</organism>
<dbReference type="EMBL" id="JACHNC010000001">
    <property type="protein sequence ID" value="MBB4750413.1"/>
    <property type="molecule type" value="Genomic_DNA"/>
</dbReference>
<name>A0A7W7HH38_9ACTN</name>
<keyword evidence="4" id="KW-1185">Reference proteome</keyword>
<gene>
    <name evidence="1" type="ORF">Alo02nite_81750</name>
    <name evidence="2" type="ORF">BJ964_004574</name>
</gene>
<sequence>MGEMRIEDTWPDPAGGVAVTGRVRGGAIRRGDTLRLTVDDGSFVVTVVRFLRLCGRQDPEVARPEENTALVLHSVPDGIALIGGLLHTEPVGPARQKEAGRR</sequence>
<dbReference type="EMBL" id="BOMP01000158">
    <property type="protein sequence ID" value="GIE45277.1"/>
    <property type="molecule type" value="Genomic_DNA"/>
</dbReference>
<dbReference type="RefSeq" id="WP_188122591.1">
    <property type="nucleotide sequence ID" value="NZ_BOMP01000158.1"/>
</dbReference>
<accession>A0A7W7HH38</accession>
<dbReference type="InterPro" id="IPR009000">
    <property type="entry name" value="Transl_B-barrel_sf"/>
</dbReference>
<dbReference type="Proteomes" id="UP000631312">
    <property type="component" value="Unassembled WGS sequence"/>
</dbReference>
<reference evidence="2 3" key="1">
    <citation type="submission" date="2020-08" db="EMBL/GenBank/DDBJ databases">
        <title>Sequencing the genomes of 1000 actinobacteria strains.</title>
        <authorList>
            <person name="Klenk H.-P."/>
        </authorList>
    </citation>
    <scope>NUCLEOTIDE SEQUENCE [LARGE SCALE GENOMIC DNA]</scope>
    <source>
        <strain evidence="2 3">DSM 43150</strain>
    </source>
</reference>
<evidence type="ECO:0000313" key="2">
    <source>
        <dbReference type="EMBL" id="MBB4750413.1"/>
    </source>
</evidence>
<proteinExistence type="predicted"/>
<evidence type="ECO:0000313" key="3">
    <source>
        <dbReference type="Proteomes" id="UP000590511"/>
    </source>
</evidence>